<feature type="domain" description="AAA+ ATPase" evidence="10">
    <location>
        <begin position="133"/>
        <end position="271"/>
    </location>
</feature>
<keyword evidence="9" id="KW-1133">Transmembrane helix</keyword>
<dbReference type="SMART" id="SM00382">
    <property type="entry name" value="AAA"/>
    <property type="match status" value="1"/>
</dbReference>
<protein>
    <recommendedName>
        <fullName evidence="10">AAA+ ATPase domain-containing protein</fullName>
    </recommendedName>
</protein>
<evidence type="ECO:0000256" key="3">
    <source>
        <dbReference type="ARBA" id="ARBA00022741"/>
    </source>
</evidence>
<keyword evidence="7" id="KW-0175">Coiled coil</keyword>
<evidence type="ECO:0000313" key="11">
    <source>
        <dbReference type="EMBL" id="BFD47349.1"/>
    </source>
</evidence>
<dbReference type="GO" id="GO:0004176">
    <property type="term" value="F:ATP-dependent peptidase activity"/>
    <property type="evidence" value="ECO:0007669"/>
    <property type="project" value="TreeGrafter"/>
</dbReference>
<evidence type="ECO:0000256" key="9">
    <source>
        <dbReference type="SAM" id="Phobius"/>
    </source>
</evidence>
<evidence type="ECO:0000256" key="4">
    <source>
        <dbReference type="ARBA" id="ARBA00022833"/>
    </source>
</evidence>
<keyword evidence="3 8" id="KW-0547">Nucleotide-binding</keyword>
<evidence type="ECO:0000256" key="2">
    <source>
        <dbReference type="ARBA" id="ARBA00022723"/>
    </source>
</evidence>
<keyword evidence="2" id="KW-0479">Metal-binding</keyword>
<dbReference type="Pfam" id="PF00004">
    <property type="entry name" value="AAA"/>
    <property type="match status" value="1"/>
</dbReference>
<feature type="transmembrane region" description="Helical" evidence="9">
    <location>
        <begin position="45"/>
        <end position="69"/>
    </location>
</feature>
<evidence type="ECO:0000256" key="5">
    <source>
        <dbReference type="ARBA" id="ARBA00022840"/>
    </source>
</evidence>
<organism evidence="11">
    <name type="scientific">Wolbachia endosymbiont of Sergentomyia squamirostris</name>
    <dbReference type="NCBI Taxonomy" id="3113640"/>
    <lineage>
        <taxon>Bacteria</taxon>
        <taxon>Pseudomonadati</taxon>
        <taxon>Pseudomonadota</taxon>
        <taxon>Alphaproteobacteria</taxon>
        <taxon>Rickettsiales</taxon>
        <taxon>Anaplasmataceae</taxon>
        <taxon>Wolbachieae</taxon>
        <taxon>Wolbachia</taxon>
    </lineage>
</organism>
<evidence type="ECO:0000256" key="1">
    <source>
        <dbReference type="ARBA" id="ARBA00001947"/>
    </source>
</evidence>
<keyword evidence="5 8" id="KW-0067">ATP-binding</keyword>
<gene>
    <name evidence="11" type="ORF">DMENIID0003_04230</name>
</gene>
<feature type="transmembrane region" description="Helical" evidence="9">
    <location>
        <begin position="12"/>
        <end position="33"/>
    </location>
</feature>
<dbReference type="GO" id="GO:0008237">
    <property type="term" value="F:metallopeptidase activity"/>
    <property type="evidence" value="ECO:0007669"/>
    <property type="project" value="UniProtKB-KW"/>
</dbReference>
<dbReference type="InterPro" id="IPR041569">
    <property type="entry name" value="AAA_lid_3"/>
</dbReference>
<dbReference type="Gene3D" id="1.10.8.60">
    <property type="match status" value="1"/>
</dbReference>
<name>A0AAT9GCA7_9RICK</name>
<dbReference type="GO" id="GO:0005524">
    <property type="term" value="F:ATP binding"/>
    <property type="evidence" value="ECO:0007669"/>
    <property type="project" value="UniProtKB-KW"/>
</dbReference>
<dbReference type="PROSITE" id="PS00674">
    <property type="entry name" value="AAA"/>
    <property type="match status" value="1"/>
</dbReference>
<comment type="similarity">
    <text evidence="8">Belongs to the AAA ATPase family.</text>
</comment>
<keyword evidence="6" id="KW-0645">Protease</keyword>
<dbReference type="PANTHER" id="PTHR23076">
    <property type="entry name" value="METALLOPROTEASE M41 FTSH"/>
    <property type="match status" value="1"/>
</dbReference>
<dbReference type="GO" id="GO:0006508">
    <property type="term" value="P:proteolysis"/>
    <property type="evidence" value="ECO:0007669"/>
    <property type="project" value="TreeGrafter"/>
</dbReference>
<evidence type="ECO:0000256" key="7">
    <source>
        <dbReference type="ARBA" id="ARBA00023054"/>
    </source>
</evidence>
<keyword evidence="9" id="KW-0812">Transmembrane</keyword>
<keyword evidence="6" id="KW-0378">Hydrolase</keyword>
<dbReference type="FunFam" id="3.40.50.300:FF:001025">
    <property type="entry name" value="ATPase family, AAA domain-containing 2B"/>
    <property type="match status" value="1"/>
</dbReference>
<proteinExistence type="inferred from homology"/>
<dbReference type="InterPro" id="IPR027417">
    <property type="entry name" value="P-loop_NTPase"/>
</dbReference>
<keyword evidence="6" id="KW-0482">Metalloprotease</keyword>
<evidence type="ECO:0000256" key="8">
    <source>
        <dbReference type="RuleBase" id="RU003651"/>
    </source>
</evidence>
<dbReference type="SUPFAM" id="SSF52540">
    <property type="entry name" value="P-loop containing nucleoside triphosphate hydrolases"/>
    <property type="match status" value="1"/>
</dbReference>
<dbReference type="GO" id="GO:0046872">
    <property type="term" value="F:metal ion binding"/>
    <property type="evidence" value="ECO:0007669"/>
    <property type="project" value="UniProtKB-KW"/>
</dbReference>
<evidence type="ECO:0000259" key="10">
    <source>
        <dbReference type="SMART" id="SM00382"/>
    </source>
</evidence>
<dbReference type="AlphaFoldDB" id="A0AAT9GCA7"/>
<keyword evidence="4" id="KW-0862">Zinc</keyword>
<accession>A0AAT9GCA7</accession>
<sequence length="367" mass="41271">MKKIEISELLKRISICLLCVATIVSIAFLFAYMHTMLLSKGYELAAHYVSEAMPCVLLVVFFFIAWFIYDQIFSKLKEVELPISIELADSDDKRITFADAIIDDSLKQRLQMICCDQMTEEMRKLFGNKSINSLRGYILHGPPGNGKTLIARAIAGESNMNFISISGPELIGVYIGHGAHAVRELFKIAKKYSPCIVFIDEIDAVAQKRSTANNSAYHCRESLTQLLTEIDGFKSRKDIIVIGATNLIGGIDPALIRPGRLGQKVYVPNPNIEVRQRILELYMRVRGTKTDEKLNLQDIADKTEGYSGAELEQLVNEAKISAGAQRRLIVSEEDFSYALHRLSPEQERDRIRLVSNVKTQTEVSYSI</sequence>
<dbReference type="InterPro" id="IPR003593">
    <property type="entry name" value="AAA+_ATPase"/>
</dbReference>
<keyword evidence="9" id="KW-0472">Membrane</keyword>
<dbReference type="InterPro" id="IPR003960">
    <property type="entry name" value="ATPase_AAA_CS"/>
</dbReference>
<dbReference type="InterPro" id="IPR003959">
    <property type="entry name" value="ATPase_AAA_core"/>
</dbReference>
<dbReference type="EMBL" id="AP029172">
    <property type="protein sequence ID" value="BFD47349.1"/>
    <property type="molecule type" value="Genomic_DNA"/>
</dbReference>
<reference evidence="11" key="1">
    <citation type="submission" date="2024-01" db="EMBL/GenBank/DDBJ databases">
        <title>Sequencing the genomes of a sandfly, Sergentomyia squamirostris, and its two endosymbionts.</title>
        <authorList>
            <person name="Itokawa K."/>
            <person name="Sanjoba C."/>
        </authorList>
    </citation>
    <scope>NUCLEOTIDE SEQUENCE</scope>
    <source>
        <strain evidence="11">WSSQ</strain>
    </source>
</reference>
<dbReference type="Pfam" id="PF17862">
    <property type="entry name" value="AAA_lid_3"/>
    <property type="match status" value="1"/>
</dbReference>
<dbReference type="Gene3D" id="3.40.50.300">
    <property type="entry name" value="P-loop containing nucleotide triphosphate hydrolases"/>
    <property type="match status" value="1"/>
</dbReference>
<dbReference type="GO" id="GO:0016887">
    <property type="term" value="F:ATP hydrolysis activity"/>
    <property type="evidence" value="ECO:0007669"/>
    <property type="project" value="InterPro"/>
</dbReference>
<comment type="cofactor">
    <cofactor evidence="1">
        <name>Zn(2+)</name>
        <dbReference type="ChEBI" id="CHEBI:29105"/>
    </cofactor>
</comment>
<dbReference type="PANTHER" id="PTHR23076:SF97">
    <property type="entry name" value="ATP-DEPENDENT ZINC METALLOPROTEASE YME1L1"/>
    <property type="match status" value="1"/>
</dbReference>
<evidence type="ECO:0000256" key="6">
    <source>
        <dbReference type="ARBA" id="ARBA00023049"/>
    </source>
</evidence>